<evidence type="ECO:0000256" key="1">
    <source>
        <dbReference type="ARBA" id="ARBA00011028"/>
    </source>
</evidence>
<dbReference type="PANTHER" id="PTHR42953">
    <property type="entry name" value="HIGH-AFFINITY ZINC UPTAKE SYSTEM PROTEIN ZNUA-RELATED"/>
    <property type="match status" value="1"/>
</dbReference>
<dbReference type="EMBL" id="LJUO01000142">
    <property type="protein sequence ID" value="KPK69028.1"/>
    <property type="molecule type" value="Genomic_DNA"/>
</dbReference>
<proteinExistence type="inferred from homology"/>
<keyword evidence="2 4" id="KW-0813">Transport</keyword>
<evidence type="ECO:0000256" key="2">
    <source>
        <dbReference type="ARBA" id="ARBA00022448"/>
    </source>
</evidence>
<dbReference type="InterPro" id="IPR050492">
    <property type="entry name" value="Bact_metal-bind_prot9"/>
</dbReference>
<dbReference type="SUPFAM" id="SSF53807">
    <property type="entry name" value="Helical backbone' metal receptor"/>
    <property type="match status" value="1"/>
</dbReference>
<protein>
    <recommendedName>
        <fullName evidence="7">Zinc ABC transporter substrate-binding protein</fullName>
    </recommendedName>
</protein>
<reference evidence="5 6" key="1">
    <citation type="journal article" date="2015" name="Microbiome">
        <title>Genomic resolution of linkages in carbon, nitrogen, and sulfur cycling among widespread estuary sediment bacteria.</title>
        <authorList>
            <person name="Baker B.J."/>
            <person name="Lazar C.S."/>
            <person name="Teske A.P."/>
            <person name="Dick G.J."/>
        </authorList>
    </citation>
    <scope>NUCLEOTIDE SEQUENCE [LARGE SCALE GENOMIC DNA]</scope>
    <source>
        <strain evidence="5">SM23_60</strain>
    </source>
</reference>
<organism evidence="5 6">
    <name type="scientific">candidate division WOR_3 bacterium SM23_60</name>
    <dbReference type="NCBI Taxonomy" id="1703780"/>
    <lineage>
        <taxon>Bacteria</taxon>
        <taxon>Bacteria division WOR-3</taxon>
    </lineage>
</organism>
<gene>
    <name evidence="5" type="ORF">AMJ87_11080</name>
</gene>
<sequence length="288" mass="31967">MRLSICVTLISLIVLIVQCGQQEPTGKLKVVVSIVPLQEFVEKVGGEKVNVTVMVPPGASPHAYEPSPAQLVEVSKAHLYVKVGTPIEFEIAWLEKLLSMNSTMYVCDASIGIDLITVSQDDEHVFSSIDSHIWLSPLNAKIMVNNIHDALVAIDGNNEIYYRAQSDAYCAELDRLHRRIKEILREKQKRQFVVYHASWQYFARDYALKQLSIETGGKEATARNMHEIILSAQEHNIKTIFVSPQFNAKSADVIASEIGGAVASIDPLAKDYVANMEKVARSLSAAME</sequence>
<dbReference type="AlphaFoldDB" id="A0A0S8G9S5"/>
<dbReference type="Proteomes" id="UP000051096">
    <property type="component" value="Unassembled WGS sequence"/>
</dbReference>
<dbReference type="PRINTS" id="PR00691">
    <property type="entry name" value="ADHESINB"/>
</dbReference>
<evidence type="ECO:0000313" key="5">
    <source>
        <dbReference type="EMBL" id="KPK69028.1"/>
    </source>
</evidence>
<evidence type="ECO:0008006" key="7">
    <source>
        <dbReference type="Google" id="ProtNLM"/>
    </source>
</evidence>
<dbReference type="Pfam" id="PF01297">
    <property type="entry name" value="ZnuA"/>
    <property type="match status" value="1"/>
</dbReference>
<evidence type="ECO:0000256" key="4">
    <source>
        <dbReference type="RuleBase" id="RU003512"/>
    </source>
</evidence>
<dbReference type="PRINTS" id="PR00690">
    <property type="entry name" value="ADHESNFAMILY"/>
</dbReference>
<accession>A0A0S8G9S5</accession>
<dbReference type="InterPro" id="IPR006127">
    <property type="entry name" value="ZnuA-like"/>
</dbReference>
<comment type="caution">
    <text evidence="5">The sequence shown here is derived from an EMBL/GenBank/DDBJ whole genome shotgun (WGS) entry which is preliminary data.</text>
</comment>
<dbReference type="GO" id="GO:0007155">
    <property type="term" value="P:cell adhesion"/>
    <property type="evidence" value="ECO:0007669"/>
    <property type="project" value="InterPro"/>
</dbReference>
<evidence type="ECO:0000256" key="3">
    <source>
        <dbReference type="ARBA" id="ARBA00022729"/>
    </source>
</evidence>
<comment type="similarity">
    <text evidence="1 4">Belongs to the bacterial solute-binding protein 9 family.</text>
</comment>
<dbReference type="Gene3D" id="3.40.50.1980">
    <property type="entry name" value="Nitrogenase molybdenum iron protein domain"/>
    <property type="match status" value="2"/>
</dbReference>
<name>A0A0S8G9S5_UNCW3</name>
<dbReference type="InterPro" id="IPR006128">
    <property type="entry name" value="Lipoprotein_PsaA-like"/>
</dbReference>
<evidence type="ECO:0000313" key="6">
    <source>
        <dbReference type="Proteomes" id="UP000051096"/>
    </source>
</evidence>
<dbReference type="PANTHER" id="PTHR42953:SF3">
    <property type="entry name" value="HIGH-AFFINITY ZINC UPTAKE SYSTEM PROTEIN ZNUA"/>
    <property type="match status" value="1"/>
</dbReference>
<dbReference type="GO" id="GO:0030001">
    <property type="term" value="P:metal ion transport"/>
    <property type="evidence" value="ECO:0007669"/>
    <property type="project" value="InterPro"/>
</dbReference>
<dbReference type="InterPro" id="IPR006129">
    <property type="entry name" value="AdhesinB"/>
</dbReference>
<keyword evidence="3" id="KW-0732">Signal</keyword>
<dbReference type="GO" id="GO:0046872">
    <property type="term" value="F:metal ion binding"/>
    <property type="evidence" value="ECO:0007669"/>
    <property type="project" value="InterPro"/>
</dbReference>